<dbReference type="Proteomes" id="UP001153678">
    <property type="component" value="Unassembled WGS sequence"/>
</dbReference>
<dbReference type="SUPFAM" id="SSF52096">
    <property type="entry name" value="ClpP/crotonase"/>
    <property type="match status" value="1"/>
</dbReference>
<dbReference type="GO" id="GO:0005739">
    <property type="term" value="C:mitochondrion"/>
    <property type="evidence" value="ECO:0007669"/>
    <property type="project" value="TreeGrafter"/>
</dbReference>
<dbReference type="CDD" id="cd06850">
    <property type="entry name" value="biotinyl_domain"/>
    <property type="match status" value="1"/>
</dbReference>
<feature type="domain" description="Lipoyl-binding" evidence="1">
    <location>
        <begin position="4"/>
        <end position="69"/>
    </location>
</feature>
<dbReference type="SUPFAM" id="SSF51230">
    <property type="entry name" value="Single hybrid motif"/>
    <property type="match status" value="1"/>
</dbReference>
<keyword evidence="5" id="KW-1185">Reference proteome</keyword>
<evidence type="ECO:0000313" key="4">
    <source>
        <dbReference type="EMBL" id="CAI2183751.1"/>
    </source>
</evidence>
<dbReference type="InterPro" id="IPR049076">
    <property type="entry name" value="ACCA"/>
</dbReference>
<dbReference type="PANTHER" id="PTHR45728">
    <property type="entry name" value="ACETYL-COA CARBOXYLASE, ISOFORM A"/>
    <property type="match status" value="1"/>
</dbReference>
<dbReference type="Gene3D" id="2.40.50.100">
    <property type="match status" value="1"/>
</dbReference>
<dbReference type="GO" id="GO:0005524">
    <property type="term" value="F:ATP binding"/>
    <property type="evidence" value="ECO:0007669"/>
    <property type="project" value="InterPro"/>
</dbReference>
<evidence type="ECO:0000259" key="1">
    <source>
        <dbReference type="Pfam" id="PF00364"/>
    </source>
</evidence>
<dbReference type="EMBL" id="CAMKVN010003118">
    <property type="protein sequence ID" value="CAI2183751.1"/>
    <property type="molecule type" value="Genomic_DNA"/>
</dbReference>
<name>A0A9W4SWA4_9GLOM</name>
<dbReference type="InterPro" id="IPR013537">
    <property type="entry name" value="AcCoA_COase_cen"/>
</dbReference>
<gene>
    <name evidence="4" type="ORF">FWILDA_LOCUS11234</name>
</gene>
<dbReference type="InterPro" id="IPR011053">
    <property type="entry name" value="Single_hybrid_motif"/>
</dbReference>
<dbReference type="PANTHER" id="PTHR45728:SF3">
    <property type="entry name" value="ACETYL-COA CARBOXYLASE"/>
    <property type="match status" value="1"/>
</dbReference>
<protein>
    <submittedName>
        <fullName evidence="4">2427_t:CDS:1</fullName>
    </submittedName>
</protein>
<dbReference type="InterPro" id="IPR029045">
    <property type="entry name" value="ClpP/crotonase-like_dom_sf"/>
</dbReference>
<dbReference type="Pfam" id="PF00364">
    <property type="entry name" value="Biotin_lipoyl"/>
    <property type="match status" value="1"/>
</dbReference>
<evidence type="ECO:0000259" key="3">
    <source>
        <dbReference type="Pfam" id="PF08326"/>
    </source>
</evidence>
<comment type="caution">
    <text evidence="4">The sequence shown here is derived from an EMBL/GenBank/DDBJ whole genome shotgun (WGS) entry which is preliminary data.</text>
</comment>
<dbReference type="InterPro" id="IPR000089">
    <property type="entry name" value="Biotin_lipoyl"/>
</dbReference>
<evidence type="ECO:0000313" key="5">
    <source>
        <dbReference type="Proteomes" id="UP001153678"/>
    </source>
</evidence>
<accession>A0A9W4SWA4</accession>
<evidence type="ECO:0000259" key="2">
    <source>
        <dbReference type="Pfam" id="PF01039"/>
    </source>
</evidence>
<dbReference type="Pfam" id="PF08326">
    <property type="entry name" value="ACC_central"/>
    <property type="match status" value="1"/>
</dbReference>
<feature type="domain" description="Acetyl-CoA carboxylase central" evidence="3">
    <location>
        <begin position="127"/>
        <end position="177"/>
    </location>
</feature>
<organism evidence="4 5">
    <name type="scientific">Funneliformis geosporum</name>
    <dbReference type="NCBI Taxonomy" id="1117311"/>
    <lineage>
        <taxon>Eukaryota</taxon>
        <taxon>Fungi</taxon>
        <taxon>Fungi incertae sedis</taxon>
        <taxon>Mucoromycota</taxon>
        <taxon>Glomeromycotina</taxon>
        <taxon>Glomeromycetes</taxon>
        <taxon>Glomerales</taxon>
        <taxon>Glomeraceae</taxon>
        <taxon>Funneliformis</taxon>
    </lineage>
</organism>
<dbReference type="Pfam" id="PF01039">
    <property type="entry name" value="Carboxyl_trans"/>
    <property type="match status" value="1"/>
</dbReference>
<feature type="domain" description="Acetyl-coenzyme A carboxylase carboxyl transferase subunit beta" evidence="2">
    <location>
        <begin position="337"/>
        <end position="371"/>
    </location>
</feature>
<dbReference type="AlphaFoldDB" id="A0A9W4SWA4"/>
<dbReference type="InterPro" id="IPR034733">
    <property type="entry name" value="AcCoA_carboxyl_beta"/>
</dbReference>
<sequence length="401" mass="45833">MIQQLRSLSPGKLVRCLVKSDDYVKRGDTYAEIEVMIKMYMILIATDDVIVQFIKQQNSTLESGNIIGVLTLDDPNDSYDYQTPSYDSLTELINTQFAVFVVLLNFFYHHDSWINSATTDSPTGSVQYLGYFTFCEITDFNEDQTICHIEPAMTYQLELTRLSNFDITPYHTDNRQLEPKQVVEAVKVFINQHDKKLWRLRVIEAEVHFKVEDPTLVTGYPLCVIINNVSGYIVKVETYQKSIRILWNCASHHSLNLECPSDVLEAKELVLDENNNIHKVEKASETNLDGRKIIVIANDIIYHIRSFSPIEDQFFYKATELARSLRIPRVYLAVKSDGFECLKSSGLIAGITSRAYEDIFTITLVTCRSVTTKVEPRNLYASHVIHPIVTPDDGTDEGYVI</sequence>
<proteinExistence type="predicted"/>
<dbReference type="GO" id="GO:0003989">
    <property type="term" value="F:acetyl-CoA carboxylase activity"/>
    <property type="evidence" value="ECO:0007669"/>
    <property type="project" value="InterPro"/>
</dbReference>
<dbReference type="GO" id="GO:0006633">
    <property type="term" value="P:fatty acid biosynthetic process"/>
    <property type="evidence" value="ECO:0007669"/>
    <property type="project" value="InterPro"/>
</dbReference>
<reference evidence="4" key="1">
    <citation type="submission" date="2022-08" db="EMBL/GenBank/DDBJ databases">
        <authorList>
            <person name="Kallberg Y."/>
            <person name="Tangrot J."/>
            <person name="Rosling A."/>
        </authorList>
    </citation>
    <scope>NUCLEOTIDE SEQUENCE</scope>
    <source>
        <strain evidence="4">Wild A</strain>
    </source>
</reference>
<dbReference type="OrthoDB" id="14612at2759"/>
<dbReference type="FunFam" id="2.40.50.100:FF:000005">
    <property type="entry name" value="Acetyl-CoA carboxylase 1"/>
    <property type="match status" value="1"/>
</dbReference>
<dbReference type="Gene3D" id="3.90.226.10">
    <property type="entry name" value="2-enoyl-CoA Hydratase, Chain A, domain 1"/>
    <property type="match status" value="1"/>
</dbReference>